<dbReference type="STRING" id="1653476.THC_1319"/>
<protein>
    <submittedName>
        <fullName evidence="2">Uncharacterized protein</fullName>
    </submittedName>
</protein>
<dbReference type="Proteomes" id="UP000068196">
    <property type="component" value="Chromosome"/>
</dbReference>
<reference evidence="2 3" key="1">
    <citation type="journal article" date="2016" name="Int. J. Syst. Evol. Microbiol.">
        <title>Caldimicrobium thiodismutans sp. nov., a sulfur-disproportionating bacterium isolated from a hot spring, and emended description of the genus Caldimicrobium.</title>
        <authorList>
            <person name="Kojima H."/>
            <person name="Umezawa K."/>
            <person name="Fukui M."/>
        </authorList>
    </citation>
    <scope>NUCLEOTIDE SEQUENCE [LARGE SCALE GENOMIC DNA]</scope>
    <source>
        <strain evidence="2 3">TF1</strain>
    </source>
</reference>
<feature type="transmembrane region" description="Helical" evidence="1">
    <location>
        <begin position="47"/>
        <end position="69"/>
    </location>
</feature>
<proteinExistence type="predicted"/>
<reference evidence="3" key="2">
    <citation type="journal article" date="2016" name="Int. J. Syst. Evol. Microbiol.">
        <title>Caldimicrobium thiodismutans sp. nov., a sulfur-disproportionating bacterium isolated from a hot spring.</title>
        <authorList>
            <person name="Kojima H."/>
            <person name="Umezawa K."/>
            <person name="Fukui M."/>
        </authorList>
    </citation>
    <scope>NUCLEOTIDE SEQUENCE [LARGE SCALE GENOMIC DNA]</scope>
    <source>
        <strain evidence="3">TF1</strain>
    </source>
</reference>
<dbReference type="RefSeq" id="WP_068515075.1">
    <property type="nucleotide sequence ID" value="NZ_AP014945.1"/>
</dbReference>
<keyword evidence="1" id="KW-0812">Transmembrane</keyword>
<organism evidence="2 3">
    <name type="scientific">Caldimicrobium thiodismutans</name>
    <dbReference type="NCBI Taxonomy" id="1653476"/>
    <lineage>
        <taxon>Bacteria</taxon>
        <taxon>Pseudomonadati</taxon>
        <taxon>Thermodesulfobacteriota</taxon>
        <taxon>Thermodesulfobacteria</taxon>
        <taxon>Thermodesulfobacteriales</taxon>
        <taxon>Thermodesulfobacteriaceae</taxon>
        <taxon>Caldimicrobium</taxon>
    </lineage>
</organism>
<dbReference type="KEGG" id="cthi:THC_1319"/>
<gene>
    <name evidence="2" type="ORF">THC_1319</name>
</gene>
<dbReference type="AlphaFoldDB" id="A0A0U5AIG7"/>
<dbReference type="EMBL" id="AP014945">
    <property type="protein sequence ID" value="BAU23687.1"/>
    <property type="molecule type" value="Genomic_DNA"/>
</dbReference>
<feature type="transmembrane region" description="Helical" evidence="1">
    <location>
        <begin position="18"/>
        <end position="35"/>
    </location>
</feature>
<name>A0A0U5AIG7_9BACT</name>
<keyword evidence="1" id="KW-1133">Transmembrane helix</keyword>
<sequence length="76" mass="8439">MRGITGIKTEPKGKGTEVAFLVITLFLLQMLLYLLGGFTKSEVIKRVLLSISAVGLMVSLIFPLSYVILRNKKNKK</sequence>
<keyword evidence="1" id="KW-0472">Membrane</keyword>
<evidence type="ECO:0000313" key="3">
    <source>
        <dbReference type="Proteomes" id="UP000068196"/>
    </source>
</evidence>
<evidence type="ECO:0000313" key="2">
    <source>
        <dbReference type="EMBL" id="BAU23687.1"/>
    </source>
</evidence>
<accession>A0A0U5AIG7</accession>
<evidence type="ECO:0000256" key="1">
    <source>
        <dbReference type="SAM" id="Phobius"/>
    </source>
</evidence>
<keyword evidence="3" id="KW-1185">Reference proteome</keyword>